<dbReference type="PANTHER" id="PTHR31845">
    <property type="entry name" value="FINGER DOMAIN PROTEIN, PUTATIVE-RELATED"/>
    <property type="match status" value="1"/>
</dbReference>
<evidence type="ECO:0000313" key="9">
    <source>
        <dbReference type="Proteomes" id="UP001285441"/>
    </source>
</evidence>
<reference evidence="8" key="1">
    <citation type="journal article" date="2023" name="Mol. Phylogenet. Evol.">
        <title>Genome-scale phylogeny and comparative genomics of the fungal order Sordariales.</title>
        <authorList>
            <person name="Hensen N."/>
            <person name="Bonometti L."/>
            <person name="Westerberg I."/>
            <person name="Brannstrom I.O."/>
            <person name="Guillou S."/>
            <person name="Cros-Aarteil S."/>
            <person name="Calhoun S."/>
            <person name="Haridas S."/>
            <person name="Kuo A."/>
            <person name="Mondo S."/>
            <person name="Pangilinan J."/>
            <person name="Riley R."/>
            <person name="LaButti K."/>
            <person name="Andreopoulos B."/>
            <person name="Lipzen A."/>
            <person name="Chen C."/>
            <person name="Yan M."/>
            <person name="Daum C."/>
            <person name="Ng V."/>
            <person name="Clum A."/>
            <person name="Steindorff A."/>
            <person name="Ohm R.A."/>
            <person name="Martin F."/>
            <person name="Silar P."/>
            <person name="Natvig D.O."/>
            <person name="Lalanne C."/>
            <person name="Gautier V."/>
            <person name="Ament-Velasquez S.L."/>
            <person name="Kruys A."/>
            <person name="Hutchinson M.I."/>
            <person name="Powell A.J."/>
            <person name="Barry K."/>
            <person name="Miller A.N."/>
            <person name="Grigoriev I.V."/>
            <person name="Debuchy R."/>
            <person name="Gladieux P."/>
            <person name="Hiltunen Thoren M."/>
            <person name="Johannesson H."/>
        </authorList>
    </citation>
    <scope>NUCLEOTIDE SEQUENCE</scope>
    <source>
        <strain evidence="8">CBS 232.78</strain>
    </source>
</reference>
<dbReference type="GO" id="GO:0005634">
    <property type="term" value="C:nucleus"/>
    <property type="evidence" value="ECO:0007669"/>
    <property type="project" value="UniProtKB-SubCell"/>
</dbReference>
<sequence>MIRSKAIHTTKWGTACTQCASAKAKCSRQSGSLGSKCDRCERLLKQCTDQVHRPRKTRSSSKPIQRAKNTQPHAGSQSPLARELTLDTSCSALFEGGGTSMSGTSQDHPFVVRHSPAFGQCNAENNFVPVPETYLSYAPPRCHGQPQSPICPGPVDSDDSLLAIFRNELMPQYPFVIIPFHVQAEKLQARTPFLMSCIRMVASFRSLESMRGQMFRIMSYISDHMFLRAERSLDLLMGIVVILGWYHYHCLRHSQLNNLLCLAESLVADLGLNRSPVPQDAESEAERPTEQKRLLLGVWYLRSSAAVHFQQLNSMPFTPYMRRCLADLEEENESGLDSLLVYFVKIQHLSESVVTLSSSCEGTDNDETAGDEYIQSNTRPQLAPTIAMMSASQDEIERVAEILPQNLKANALIQTHLNTASLCLHKPLLSNSPRRATPTADSSSLVTSSIKIWFESWLSSIPASKYYSLPTPIIFQLIYSVTTLFKWAKLAVPRPLDIESSSSCDLLSPHSQATSRGIASSSAASSPSPAHNILAWETSKGNTEASPDWVSTLGLTGFEMVEFLVSISERCSEASGLISSSAINPESWNNNNFWGVNEKKAREQAEQLPRWADWAEMMSAAQTTATYSSASGSPSPLPSLYSGHGEEHLTSQAGSSTNTPAPLDMDVSAETQFDYNRGYEYEYQTQQHRGSASKGMGNINASAGFLTPPAGPAPTSVPHRQVQHSGHGHGQAPWGVAAPNWAGDMALWHAAAAGSPGHQDMVGADNVDPQLWFETTTTGSQQTSHDQQIQGDWDGSQMGIETLTPRHPDFPMSYRGPP</sequence>
<dbReference type="SUPFAM" id="SSF57701">
    <property type="entry name" value="Zn2/Cys6 DNA-binding domain"/>
    <property type="match status" value="1"/>
</dbReference>
<feature type="compositionally biased region" description="Low complexity" evidence="6">
    <location>
        <begin position="625"/>
        <end position="643"/>
    </location>
</feature>
<dbReference type="Proteomes" id="UP001285441">
    <property type="component" value="Unassembled WGS sequence"/>
</dbReference>
<evidence type="ECO:0000256" key="4">
    <source>
        <dbReference type="ARBA" id="ARBA00023163"/>
    </source>
</evidence>
<feature type="domain" description="Zn(2)-C6 fungal-type" evidence="7">
    <location>
        <begin position="15"/>
        <end position="47"/>
    </location>
</feature>
<protein>
    <recommendedName>
        <fullName evidence="7">Zn(2)-C6 fungal-type domain-containing protein</fullName>
    </recommendedName>
</protein>
<keyword evidence="5" id="KW-0539">Nucleus</keyword>
<dbReference type="GO" id="GO:0000976">
    <property type="term" value="F:transcription cis-regulatory region binding"/>
    <property type="evidence" value="ECO:0007669"/>
    <property type="project" value="TreeGrafter"/>
</dbReference>
<dbReference type="PROSITE" id="PS00463">
    <property type="entry name" value="ZN2_CY6_FUNGAL_1"/>
    <property type="match status" value="1"/>
</dbReference>
<comment type="subcellular location">
    <subcellularLocation>
        <location evidence="1">Nucleus</location>
    </subcellularLocation>
</comment>
<evidence type="ECO:0000256" key="1">
    <source>
        <dbReference type="ARBA" id="ARBA00004123"/>
    </source>
</evidence>
<feature type="compositionally biased region" description="Polar residues" evidence="6">
    <location>
        <begin position="650"/>
        <end position="660"/>
    </location>
</feature>
<dbReference type="CDD" id="cd12148">
    <property type="entry name" value="fungal_TF_MHR"/>
    <property type="match status" value="1"/>
</dbReference>
<organism evidence="8 9">
    <name type="scientific">Podospora didyma</name>
    <dbReference type="NCBI Taxonomy" id="330526"/>
    <lineage>
        <taxon>Eukaryota</taxon>
        <taxon>Fungi</taxon>
        <taxon>Dikarya</taxon>
        <taxon>Ascomycota</taxon>
        <taxon>Pezizomycotina</taxon>
        <taxon>Sordariomycetes</taxon>
        <taxon>Sordariomycetidae</taxon>
        <taxon>Sordariales</taxon>
        <taxon>Podosporaceae</taxon>
        <taxon>Podospora</taxon>
    </lineage>
</organism>
<feature type="compositionally biased region" description="Polar residues" evidence="6">
    <location>
        <begin position="60"/>
        <end position="79"/>
    </location>
</feature>
<dbReference type="GO" id="GO:0000981">
    <property type="term" value="F:DNA-binding transcription factor activity, RNA polymerase II-specific"/>
    <property type="evidence" value="ECO:0007669"/>
    <property type="project" value="InterPro"/>
</dbReference>
<accession>A0AAE0K9N8</accession>
<evidence type="ECO:0000256" key="6">
    <source>
        <dbReference type="SAM" id="MobiDB-lite"/>
    </source>
</evidence>
<dbReference type="GO" id="GO:0008270">
    <property type="term" value="F:zinc ion binding"/>
    <property type="evidence" value="ECO:0007669"/>
    <property type="project" value="InterPro"/>
</dbReference>
<name>A0AAE0K9N8_9PEZI</name>
<reference evidence="8" key="2">
    <citation type="submission" date="2023-06" db="EMBL/GenBank/DDBJ databases">
        <authorList>
            <consortium name="Lawrence Berkeley National Laboratory"/>
            <person name="Haridas S."/>
            <person name="Hensen N."/>
            <person name="Bonometti L."/>
            <person name="Westerberg I."/>
            <person name="Brannstrom I.O."/>
            <person name="Guillou S."/>
            <person name="Cros-Aarteil S."/>
            <person name="Calhoun S."/>
            <person name="Kuo A."/>
            <person name="Mondo S."/>
            <person name="Pangilinan J."/>
            <person name="Riley R."/>
            <person name="LaButti K."/>
            <person name="Andreopoulos B."/>
            <person name="Lipzen A."/>
            <person name="Chen C."/>
            <person name="Yanf M."/>
            <person name="Daum C."/>
            <person name="Ng V."/>
            <person name="Clum A."/>
            <person name="Steindorff A."/>
            <person name="Ohm R."/>
            <person name="Martin F."/>
            <person name="Silar P."/>
            <person name="Natvig D."/>
            <person name="Lalanne C."/>
            <person name="Gautier V."/>
            <person name="Ament-velasquez S.L."/>
            <person name="Kruys A."/>
            <person name="Hutchinson M.I."/>
            <person name="Powell A.J."/>
            <person name="Barry K."/>
            <person name="Miller A.N."/>
            <person name="Grigoriev I.V."/>
            <person name="Debuchy R."/>
            <person name="Gladieux P."/>
            <person name="Thoren M.H."/>
            <person name="Johannesson H."/>
        </authorList>
    </citation>
    <scope>NUCLEOTIDE SEQUENCE</scope>
    <source>
        <strain evidence="8">CBS 232.78</strain>
    </source>
</reference>
<keyword evidence="9" id="KW-1185">Reference proteome</keyword>
<gene>
    <name evidence="8" type="ORF">B0H63DRAFT_564083</name>
</gene>
<dbReference type="CDD" id="cd00067">
    <property type="entry name" value="GAL4"/>
    <property type="match status" value="1"/>
</dbReference>
<feature type="region of interest" description="Disordered" evidence="6">
    <location>
        <begin position="51"/>
        <end position="81"/>
    </location>
</feature>
<keyword evidence="4" id="KW-0804">Transcription</keyword>
<dbReference type="PANTHER" id="PTHR31845:SF10">
    <property type="entry name" value="ZN(II)2CYS6 TRANSCRIPTION FACTOR (EUROFUNG)"/>
    <property type="match status" value="1"/>
</dbReference>
<keyword evidence="3" id="KW-0238">DNA-binding</keyword>
<feature type="region of interest" description="Disordered" evidence="6">
    <location>
        <begin position="625"/>
        <end position="664"/>
    </location>
</feature>
<evidence type="ECO:0000256" key="2">
    <source>
        <dbReference type="ARBA" id="ARBA00023015"/>
    </source>
</evidence>
<keyword evidence="2" id="KW-0805">Transcription regulation</keyword>
<dbReference type="InterPro" id="IPR051089">
    <property type="entry name" value="prtT"/>
</dbReference>
<feature type="region of interest" description="Disordered" evidence="6">
    <location>
        <begin position="712"/>
        <end position="731"/>
    </location>
</feature>
<comment type="caution">
    <text evidence="8">The sequence shown here is derived from an EMBL/GenBank/DDBJ whole genome shotgun (WGS) entry which is preliminary data.</text>
</comment>
<evidence type="ECO:0000259" key="7">
    <source>
        <dbReference type="PROSITE" id="PS00463"/>
    </source>
</evidence>
<proteinExistence type="predicted"/>
<evidence type="ECO:0000256" key="3">
    <source>
        <dbReference type="ARBA" id="ARBA00023125"/>
    </source>
</evidence>
<dbReference type="AlphaFoldDB" id="A0AAE0K9N8"/>
<evidence type="ECO:0000313" key="8">
    <source>
        <dbReference type="EMBL" id="KAK3372713.1"/>
    </source>
</evidence>
<dbReference type="InterPro" id="IPR001138">
    <property type="entry name" value="Zn2Cys6_DnaBD"/>
</dbReference>
<evidence type="ECO:0000256" key="5">
    <source>
        <dbReference type="ARBA" id="ARBA00023242"/>
    </source>
</evidence>
<dbReference type="EMBL" id="JAULSW010000008">
    <property type="protein sequence ID" value="KAK3372713.1"/>
    <property type="molecule type" value="Genomic_DNA"/>
</dbReference>
<dbReference type="InterPro" id="IPR036864">
    <property type="entry name" value="Zn2-C6_fun-type_DNA-bd_sf"/>
</dbReference>